<feature type="compositionally biased region" description="Acidic residues" evidence="9">
    <location>
        <begin position="55"/>
        <end position="98"/>
    </location>
</feature>
<evidence type="ECO:0000256" key="1">
    <source>
        <dbReference type="ARBA" id="ARBA00022490"/>
    </source>
</evidence>
<dbReference type="GO" id="GO:0000455">
    <property type="term" value="P:enzyme-directed rRNA pseudouridine synthesis"/>
    <property type="evidence" value="ECO:0007669"/>
    <property type="project" value="UniProtKB-UniRule"/>
</dbReference>
<evidence type="ECO:0000256" key="7">
    <source>
        <dbReference type="HAMAP-Rule" id="MF_03052"/>
    </source>
</evidence>
<dbReference type="PANTHER" id="PTHR20426:SF0">
    <property type="entry name" value="18S RRNA AMINOCARBOXYPROPYLTRANSFERASE"/>
    <property type="match status" value="1"/>
</dbReference>
<feature type="region of interest" description="Disordered" evidence="9">
    <location>
        <begin position="1"/>
        <end position="98"/>
    </location>
</feature>
<dbReference type="GO" id="GO:0106388">
    <property type="term" value="F:rRNA small subunit aminocarboxypropyltransferase activity"/>
    <property type="evidence" value="ECO:0007669"/>
    <property type="project" value="UniProtKB-EC"/>
</dbReference>
<feature type="binding site" evidence="7">
    <location>
        <begin position="526"/>
        <end position="528"/>
    </location>
    <ligand>
        <name>substrate</name>
    </ligand>
</feature>
<dbReference type="Gene3D" id="3.90.1170.40">
    <property type="entry name" value="Molybdopterin biosynthesis MoaE subunit"/>
    <property type="match status" value="1"/>
</dbReference>
<evidence type="ECO:0000256" key="4">
    <source>
        <dbReference type="ARBA" id="ARBA00022679"/>
    </source>
</evidence>
<evidence type="ECO:0000256" key="2">
    <source>
        <dbReference type="ARBA" id="ARBA00022517"/>
    </source>
</evidence>
<proteinExistence type="inferred from homology"/>
<comment type="catalytic activity">
    <reaction evidence="7">
        <text>2 [molybdopterin-synthase sulfur-carrier protein]-C-terminal-Gly-aminoethanethioate + cyclic pyranopterin phosphate + H2O = molybdopterin + 2 [molybdopterin-synthase sulfur-carrier protein]-C-terminal Gly-Gly + 2 H(+)</text>
        <dbReference type="Rhea" id="RHEA:26333"/>
        <dbReference type="Rhea" id="RHEA-COMP:12202"/>
        <dbReference type="Rhea" id="RHEA-COMP:19907"/>
        <dbReference type="ChEBI" id="CHEBI:15377"/>
        <dbReference type="ChEBI" id="CHEBI:15378"/>
        <dbReference type="ChEBI" id="CHEBI:58698"/>
        <dbReference type="ChEBI" id="CHEBI:59648"/>
        <dbReference type="ChEBI" id="CHEBI:90778"/>
        <dbReference type="ChEBI" id="CHEBI:232372"/>
        <dbReference type="EC" id="2.8.1.12"/>
    </reaction>
</comment>
<dbReference type="SUPFAM" id="SSF54690">
    <property type="entry name" value="Molybdopterin synthase subunit MoaE"/>
    <property type="match status" value="1"/>
</dbReference>
<evidence type="ECO:0000313" key="12">
    <source>
        <dbReference type="EMBL" id="GHJ84189.1"/>
    </source>
</evidence>
<dbReference type="OrthoDB" id="10262062at2759"/>
<dbReference type="UniPathway" id="UPA00344"/>
<evidence type="ECO:0000256" key="8">
    <source>
        <dbReference type="HAMAP-Rule" id="MF_03146"/>
    </source>
</evidence>
<sequence length="551" mass="60734">MGKPSRARGGGGSRLGGKAAAPVGTSGRAKSLRNGAVNRREKVDEHIPASLVTSSDEDEDEDENDGSDDDDDDEEENSGEEDGESGDGEEESEEEEEEINIAVPVAMWDFNHCDPKRCSGKKLARHGLITSLRVGQRFRGCVITPRGKVPIAPCDREIVGNSGLAVVECSWARLDEVPFAKIKSPHERLLPFLIATNPVNYGKPWRLNCVEALAAGFYITGYDAWGAQLLSKFSWGHSFMQVNGHLIARYRTCNTAEEIIAMQELVQREMHEESLEAKRRKAEAPDDLLMRNPNHIDDAAWADEDVEEEDSPDEMDANEPKQDSNSNREEEDMENVEALMADVNLEAPEEKETTADQPVVMTADGAPRSDTDYPEASVAAKTTTSFGDILELTYEKLNTEVIIASVKDDGAGAIAVFIGTTRDSFQGKQVTRLTYEAYTPLCMKTFAKIVSAVRDLPALSTTHHAVAKTTPGEQKLTRLAVHHRLGEVPVGEASIVIAVSSPHRREAFEACEFVLEEVKKQAQIWKREWYLDDGASKDDQSAWKENFARGA</sequence>
<comment type="subunit">
    <text evidence="7">Heterotetramer; composed of 2 small (MOCS2A) and 2 large (MOCS2B) subunits.</text>
</comment>
<dbReference type="InterPro" id="IPR036563">
    <property type="entry name" value="MoaE_sf"/>
</dbReference>
<comment type="function">
    <text evidence="7">Catalytic subunit of the molybdopterin synthase complex, a complex that catalyzes the conversion of precursor Z into molybdopterin. Acts by mediating the incorporation of 2 sulfur atoms from thiocarboxylated MOCS2A into precursor Z to generate a dithiolene group.</text>
</comment>
<evidence type="ECO:0000256" key="6">
    <source>
        <dbReference type="ARBA" id="ARBA00023150"/>
    </source>
</evidence>
<comment type="subcellular location">
    <subcellularLocation>
        <location evidence="8">Cytoplasm</location>
    </subcellularLocation>
    <subcellularLocation>
        <location evidence="8">Nucleus</location>
    </subcellularLocation>
</comment>
<dbReference type="GO" id="GO:1990140">
    <property type="term" value="C:molybdopterin synthase complex"/>
    <property type="evidence" value="ECO:0007669"/>
    <property type="project" value="UniProtKB-UniRule"/>
</dbReference>
<dbReference type="EMBL" id="BLZA01000007">
    <property type="protein sequence ID" value="GHJ84189.1"/>
    <property type="molecule type" value="Genomic_DNA"/>
</dbReference>
<feature type="binding site" evidence="8">
    <location>
        <position position="205"/>
    </location>
    <ligand>
        <name>S-adenosyl-L-methionine</name>
        <dbReference type="ChEBI" id="CHEBI:59789"/>
    </ligand>
</feature>
<dbReference type="EC" id="2.5.1.157" evidence="8"/>
<comment type="catalytic activity">
    <reaction evidence="8">
        <text>an N(1)-methylpseudouridine in rRNA + S-adenosyl-L-methionine = N(1)-methyl-N(3)-[(3S)-3-amino-3-carboxypropyl]pseudouridine in rRNA + S-methyl-5'-thioadenosine + H(+)</text>
        <dbReference type="Rhea" id="RHEA:63296"/>
        <dbReference type="Rhea" id="RHEA-COMP:11634"/>
        <dbReference type="Rhea" id="RHEA-COMP:16310"/>
        <dbReference type="ChEBI" id="CHEBI:15378"/>
        <dbReference type="ChEBI" id="CHEBI:17509"/>
        <dbReference type="ChEBI" id="CHEBI:59789"/>
        <dbReference type="ChEBI" id="CHEBI:74890"/>
        <dbReference type="ChEBI" id="CHEBI:146234"/>
        <dbReference type="EC" id="2.5.1.157"/>
    </reaction>
</comment>
<dbReference type="AlphaFoldDB" id="A0A8H3YCE4"/>
<comment type="similarity">
    <text evidence="7">Belongs to the MoaE family. MOCS2B subfamily.</text>
</comment>
<keyword evidence="4 7" id="KW-0808">Transferase</keyword>
<feature type="compositionally biased region" description="Basic and acidic residues" evidence="9">
    <location>
        <begin position="318"/>
        <end position="328"/>
    </location>
</feature>
<dbReference type="EC" id="2.8.1.12" evidence="7"/>
<comment type="caution">
    <text evidence="12">The sequence shown here is derived from an EMBL/GenBank/DDBJ whole genome shotgun (WGS) entry which is preliminary data.</text>
</comment>
<feature type="binding site" evidence="7">
    <location>
        <position position="519"/>
    </location>
    <ligand>
        <name>substrate</name>
    </ligand>
</feature>
<dbReference type="NCBIfam" id="NF002621">
    <property type="entry name" value="PRK02287.1"/>
    <property type="match status" value="1"/>
</dbReference>
<evidence type="ECO:0000259" key="10">
    <source>
        <dbReference type="Pfam" id="PF04034"/>
    </source>
</evidence>
<comment type="similarity">
    <text evidence="8">Belongs to the TDD superfamily. TSR3 family.</text>
</comment>
<dbReference type="GO" id="GO:0030490">
    <property type="term" value="P:maturation of SSU-rRNA"/>
    <property type="evidence" value="ECO:0007669"/>
    <property type="project" value="TreeGrafter"/>
</dbReference>
<dbReference type="GO" id="GO:0006777">
    <property type="term" value="P:Mo-molybdopterin cofactor biosynthetic process"/>
    <property type="evidence" value="ECO:0007669"/>
    <property type="project" value="UniProtKB-UniRule"/>
</dbReference>
<keyword evidence="8" id="KW-0539">Nucleus</keyword>
<dbReference type="GO" id="GO:1904047">
    <property type="term" value="F:S-adenosyl-L-methionine binding"/>
    <property type="evidence" value="ECO:0007669"/>
    <property type="project" value="UniProtKB-UniRule"/>
</dbReference>
<feature type="domain" description="16S/18S rRNA aminocarboxypropyltransferase Tsr3 C-terminal" evidence="10">
    <location>
        <begin position="142"/>
        <end position="264"/>
    </location>
</feature>
<gene>
    <name evidence="8" type="primary">TSR3</name>
    <name evidence="12" type="ORF">NliqN6_0591</name>
</gene>
<keyword evidence="3 8" id="KW-0698">rRNA processing</keyword>
<keyword evidence="5 8" id="KW-0949">S-adenosyl-L-methionine</keyword>
<protein>
    <recommendedName>
        <fullName evidence="7 8">Multifunctional fusion protein</fullName>
    </recommendedName>
    <domain>
        <recommendedName>
            <fullName evidence="7">Molybdopterin synthase catalytic subunit</fullName>
            <ecNumber evidence="7">2.8.1.12</ecNumber>
        </recommendedName>
        <alternativeName>
            <fullName evidence="7">Molybdenum cofactor synthesis protein 2 large subunit</fullName>
        </alternativeName>
        <alternativeName>
            <fullName evidence="7">Molybdenum cofactor synthesis protein 2B</fullName>
            <shortName evidence="7">MOCS2B</shortName>
        </alternativeName>
    </domain>
    <domain>
        <recommendedName>
            <fullName evidence="8">18S rRNA aminocarboxypropyltransferase</fullName>
            <ecNumber evidence="8">2.5.1.157</ecNumber>
        </recommendedName>
    </domain>
</protein>
<evidence type="ECO:0000256" key="9">
    <source>
        <dbReference type="SAM" id="MobiDB-lite"/>
    </source>
</evidence>
<feature type="binding site" evidence="8">
    <location>
        <position position="167"/>
    </location>
    <ligand>
        <name>S-adenosyl-L-methionine</name>
        <dbReference type="ChEBI" id="CHEBI:59789"/>
    </ligand>
</feature>
<dbReference type="InterPro" id="IPR022968">
    <property type="entry name" value="Tsr3-like"/>
</dbReference>
<feature type="binding site" evidence="8">
    <location>
        <position position="190"/>
    </location>
    <ligand>
        <name>S-adenosyl-L-methionine</name>
        <dbReference type="ChEBI" id="CHEBI:59789"/>
    </ligand>
</feature>
<dbReference type="Proteomes" id="UP000620104">
    <property type="component" value="Unassembled WGS sequence"/>
</dbReference>
<reference evidence="12" key="1">
    <citation type="submission" date="2020-07" db="EMBL/GenBank/DDBJ databases">
        <title>Draft Genome Sequence of a Deep-Sea Yeast, Naganishia (Cryptococcus) liquefaciens strain N6.</title>
        <authorList>
            <person name="Han Y.W."/>
            <person name="Kajitani R."/>
            <person name="Morimoto H."/>
            <person name="Parhat M."/>
            <person name="Tsubouchi H."/>
            <person name="Bakenova O."/>
            <person name="Ogata M."/>
            <person name="Argunhan B."/>
            <person name="Aoki R."/>
            <person name="Kajiwara S."/>
            <person name="Itoh T."/>
            <person name="Iwasaki H."/>
        </authorList>
    </citation>
    <scope>NUCLEOTIDE SEQUENCE</scope>
    <source>
        <strain evidence="12">N6</strain>
    </source>
</reference>
<dbReference type="GO" id="GO:0030366">
    <property type="term" value="F:molybdopterin synthase activity"/>
    <property type="evidence" value="ECO:0007669"/>
    <property type="project" value="UniProtKB-UniRule"/>
</dbReference>
<evidence type="ECO:0000259" key="11">
    <source>
        <dbReference type="Pfam" id="PF04068"/>
    </source>
</evidence>
<dbReference type="InterPro" id="IPR028888">
    <property type="entry name" value="MOCS2B_euk"/>
</dbReference>
<organism evidence="12 13">
    <name type="scientific">Naganishia liquefaciens</name>
    <dbReference type="NCBI Taxonomy" id="104408"/>
    <lineage>
        <taxon>Eukaryota</taxon>
        <taxon>Fungi</taxon>
        <taxon>Dikarya</taxon>
        <taxon>Basidiomycota</taxon>
        <taxon>Agaricomycotina</taxon>
        <taxon>Tremellomycetes</taxon>
        <taxon>Filobasidiales</taxon>
        <taxon>Filobasidiaceae</taxon>
        <taxon>Naganishia</taxon>
    </lineage>
</organism>
<keyword evidence="2 8" id="KW-0690">Ribosome biogenesis</keyword>
<dbReference type="PANTHER" id="PTHR20426">
    <property type="entry name" value="RIBOSOME BIOGENESIS PROTEIN TSR3 HOMOLOG"/>
    <property type="match status" value="1"/>
</dbReference>
<dbReference type="CDD" id="cd00756">
    <property type="entry name" value="MoaE"/>
    <property type="match status" value="1"/>
</dbReference>
<evidence type="ECO:0000256" key="5">
    <source>
        <dbReference type="ARBA" id="ARBA00022691"/>
    </source>
</evidence>
<feature type="binding site" evidence="8">
    <location>
        <position position="119"/>
    </location>
    <ligand>
        <name>S-adenosyl-L-methionine</name>
        <dbReference type="ChEBI" id="CHEBI:59789"/>
    </ligand>
</feature>
<dbReference type="HAMAP" id="MF_03052">
    <property type="entry name" value="MOC2B"/>
    <property type="match status" value="1"/>
</dbReference>
<dbReference type="InterPro" id="IPR007177">
    <property type="entry name" value="Tsr3_C"/>
</dbReference>
<dbReference type="Pfam" id="PF02391">
    <property type="entry name" value="MoaE"/>
    <property type="match status" value="1"/>
</dbReference>
<accession>A0A8H3YCE4</accession>
<keyword evidence="13" id="KW-1185">Reference proteome</keyword>
<comment type="function">
    <text evidence="8">Aminocarboxypropyltransferase that catalyzes the aminocarboxypropyl transfer on pseudouridine at position 1191 (Psi1191) in 18S rRNA. It constitutes the last step in biosynthesis of the hypermodified N1-methyl-N3-(3-amino-3-carboxypropyl) pseudouridine (m1acp3-Psi) conserved in eukaryotic 18S rRNA.</text>
</comment>
<comment type="catalytic activity">
    <reaction evidence="8">
        <text>N(1)-methylpseudouridine(1191) in yeast 18S rRNA + S-adenosyl-L-methionine = N(1)-methyl-N(3)-[(3S)-3-amino-3-carboxypropyl]pseudouridine(1191) in yeast 18S rRNA + S-methyl-5'-thioadenosine + H(+)</text>
        <dbReference type="Rhea" id="RHEA:63300"/>
        <dbReference type="Rhea" id="RHEA-COMP:13852"/>
        <dbReference type="Rhea" id="RHEA-COMP:16309"/>
        <dbReference type="ChEBI" id="CHEBI:15378"/>
        <dbReference type="ChEBI" id="CHEBI:17509"/>
        <dbReference type="ChEBI" id="CHEBI:59789"/>
        <dbReference type="ChEBI" id="CHEBI:74890"/>
        <dbReference type="ChEBI" id="CHEBI:146234"/>
    </reaction>
</comment>
<dbReference type="InterPro" id="IPR007209">
    <property type="entry name" value="RNaseL-inhib-like_metal-bd_dom"/>
</dbReference>
<dbReference type="GO" id="GO:0005634">
    <property type="term" value="C:nucleus"/>
    <property type="evidence" value="ECO:0007669"/>
    <property type="project" value="UniProtKB-SubCell"/>
</dbReference>
<keyword evidence="1 7" id="KW-0963">Cytoplasm</keyword>
<name>A0A8H3YCE4_9TREE</name>
<keyword evidence="6 7" id="KW-0501">Molybdenum cofactor biosynthesis</keyword>
<feature type="binding site" evidence="7">
    <location>
        <begin position="503"/>
        <end position="504"/>
    </location>
    <ligand>
        <name>substrate</name>
    </ligand>
</feature>
<dbReference type="HAMAP" id="MF_01116">
    <property type="entry name" value="TSR3"/>
    <property type="match status" value="1"/>
</dbReference>
<comment type="pathway">
    <text evidence="7">Cofactor biosynthesis; molybdopterin biosynthesis.</text>
</comment>
<feature type="compositionally biased region" description="Basic and acidic residues" evidence="9">
    <location>
        <begin position="38"/>
        <end position="47"/>
    </location>
</feature>
<dbReference type="Pfam" id="PF04068">
    <property type="entry name" value="Fer4_RLI"/>
    <property type="match status" value="1"/>
</dbReference>
<feature type="region of interest" description="Disordered" evidence="9">
    <location>
        <begin position="304"/>
        <end position="334"/>
    </location>
</feature>
<feature type="compositionally biased region" description="Acidic residues" evidence="9">
    <location>
        <begin position="304"/>
        <end position="317"/>
    </location>
</feature>
<evidence type="ECO:0000256" key="3">
    <source>
        <dbReference type="ARBA" id="ARBA00022552"/>
    </source>
</evidence>
<dbReference type="Pfam" id="PF04034">
    <property type="entry name" value="Ribo_biogen_C"/>
    <property type="match status" value="1"/>
</dbReference>
<feature type="domain" description="RNase L inhibitor RLI-like possible metal-binding" evidence="11">
    <location>
        <begin position="103"/>
        <end position="137"/>
    </location>
</feature>
<dbReference type="InterPro" id="IPR003448">
    <property type="entry name" value="Mopterin_biosynth_MoaE"/>
</dbReference>
<evidence type="ECO:0000313" key="13">
    <source>
        <dbReference type="Proteomes" id="UP000620104"/>
    </source>
</evidence>